<evidence type="ECO:0000313" key="3">
    <source>
        <dbReference type="Proteomes" id="UP000219602"/>
    </source>
</evidence>
<sequence>MATSIKSLVLACFLIQAAQSKDHSSHNCCLNTFEGWIPRNDWTKAVCAKRWGSVATFDGVKCIQKPGNVISGDDFFTACKLYGRMHGYGPEWEIGAGYRGTCS</sequence>
<feature type="signal peptide" evidence="1">
    <location>
        <begin position="1"/>
        <end position="20"/>
    </location>
</feature>
<proteinExistence type="predicted"/>
<name>A0A2H3GCP8_FUSOX</name>
<organism evidence="2 3">
    <name type="scientific">Fusarium oxysporum f. sp. radicis-cucumerinum</name>
    <dbReference type="NCBI Taxonomy" id="327505"/>
    <lineage>
        <taxon>Eukaryota</taxon>
        <taxon>Fungi</taxon>
        <taxon>Dikarya</taxon>
        <taxon>Ascomycota</taxon>
        <taxon>Pezizomycotina</taxon>
        <taxon>Sordariomycetes</taxon>
        <taxon>Hypocreomycetidae</taxon>
        <taxon>Hypocreales</taxon>
        <taxon>Nectriaceae</taxon>
        <taxon>Fusarium</taxon>
        <taxon>Fusarium oxysporum species complex</taxon>
    </lineage>
</organism>
<feature type="chain" id="PRO_5013668925" evidence="1">
    <location>
        <begin position="21"/>
        <end position="103"/>
    </location>
</feature>
<gene>
    <name evidence="2" type="ORF">AU210_015824</name>
</gene>
<dbReference type="AlphaFoldDB" id="A0A2H3GCP8"/>
<dbReference type="Proteomes" id="UP000219602">
    <property type="component" value="Chromosome RC"/>
</dbReference>
<evidence type="ECO:0000256" key="1">
    <source>
        <dbReference type="SAM" id="SignalP"/>
    </source>
</evidence>
<accession>A0A2H3GCP8</accession>
<comment type="caution">
    <text evidence="2">The sequence shown here is derived from an EMBL/GenBank/DDBJ whole genome shotgun (WGS) entry which is preliminary data.</text>
</comment>
<protein>
    <submittedName>
        <fullName evidence="2">Uncharacterized protein</fullName>
    </submittedName>
</protein>
<keyword evidence="1" id="KW-0732">Signal</keyword>
<reference evidence="2 3" key="1">
    <citation type="journal article" date="2016" name="Environ. Microbiol.">
        <title>Effector profiles distinguish formae speciales of Fusarium oxysporum.</title>
        <authorList>
            <person name="van Dam P."/>
            <person name="Fokkens L."/>
            <person name="Schmidt S.M."/>
            <person name="Linmans J.H."/>
            <person name="Kistler H.C."/>
            <person name="Ma L.J."/>
            <person name="Rep M."/>
        </authorList>
    </citation>
    <scope>NUCLEOTIDE SEQUENCE [LARGE SCALE GENOMIC DNA]</scope>
    <source>
        <strain evidence="2 3">Forc016</strain>
    </source>
</reference>
<evidence type="ECO:0000313" key="2">
    <source>
        <dbReference type="EMBL" id="PCD22022.1"/>
    </source>
</evidence>
<dbReference type="EMBL" id="MABQ02000012">
    <property type="protein sequence ID" value="PCD22022.1"/>
    <property type="molecule type" value="Genomic_DNA"/>
</dbReference>
<reference evidence="2 3" key="2">
    <citation type="journal article" date="2017" name="Sci. Rep.">
        <title>A mobile pathogenicity chromosome in Fusarium oxysporum for infection of multiple cucurbit species.</title>
        <authorList>
            <person name="van Dam P."/>
            <person name="Fokkens L."/>
            <person name="Ayukawa Y."/>
            <person name="van der Gragt M."/>
            <person name="Ter Horst A."/>
            <person name="Brankovics B."/>
            <person name="Houterman P.M."/>
            <person name="Arie T."/>
            <person name="Rep M."/>
        </authorList>
    </citation>
    <scope>NUCLEOTIDE SEQUENCE [LARGE SCALE GENOMIC DNA]</scope>
    <source>
        <strain evidence="2 3">Forc016</strain>
    </source>
</reference>